<reference evidence="1" key="2">
    <citation type="journal article" date="2023" name="Int. J. Mol. Sci.">
        <title>De Novo Assembly and Annotation of 11 Diverse Shrub Willow (Salix) Genomes Reveals Novel Gene Organization in Sex-Linked Regions.</title>
        <authorList>
            <person name="Hyden B."/>
            <person name="Feng K."/>
            <person name="Yates T.B."/>
            <person name="Jawdy S."/>
            <person name="Cereghino C."/>
            <person name="Smart L.B."/>
            <person name="Muchero W."/>
        </authorList>
    </citation>
    <scope>NUCLEOTIDE SEQUENCE</scope>
    <source>
        <tissue evidence="1">Shoot tip</tissue>
    </source>
</reference>
<reference evidence="1" key="1">
    <citation type="submission" date="2022-10" db="EMBL/GenBank/DDBJ databases">
        <authorList>
            <person name="Hyden B.L."/>
            <person name="Feng K."/>
            <person name="Yates T."/>
            <person name="Jawdy S."/>
            <person name="Smart L.B."/>
            <person name="Muchero W."/>
        </authorList>
    </citation>
    <scope>NUCLEOTIDE SEQUENCE</scope>
    <source>
        <tissue evidence="1">Shoot tip</tissue>
    </source>
</reference>
<accession>A0AAD6J7T0</accession>
<proteinExistence type="predicted"/>
<gene>
    <name evidence="1" type="ORF">OIU84_021977</name>
</gene>
<keyword evidence="2" id="KW-1185">Reference proteome</keyword>
<evidence type="ECO:0000313" key="2">
    <source>
        <dbReference type="Proteomes" id="UP001162972"/>
    </source>
</evidence>
<dbReference type="AlphaFoldDB" id="A0AAD6J7T0"/>
<protein>
    <submittedName>
        <fullName evidence="1">Uncharacterized protein</fullName>
    </submittedName>
</protein>
<evidence type="ECO:0000313" key="1">
    <source>
        <dbReference type="EMBL" id="KAJ6395120.1"/>
    </source>
</evidence>
<organism evidence="1 2">
    <name type="scientific">Salix udensis</name>
    <dbReference type="NCBI Taxonomy" id="889485"/>
    <lineage>
        <taxon>Eukaryota</taxon>
        <taxon>Viridiplantae</taxon>
        <taxon>Streptophyta</taxon>
        <taxon>Embryophyta</taxon>
        <taxon>Tracheophyta</taxon>
        <taxon>Spermatophyta</taxon>
        <taxon>Magnoliopsida</taxon>
        <taxon>eudicotyledons</taxon>
        <taxon>Gunneridae</taxon>
        <taxon>Pentapetalae</taxon>
        <taxon>rosids</taxon>
        <taxon>fabids</taxon>
        <taxon>Malpighiales</taxon>
        <taxon>Salicaceae</taxon>
        <taxon>Saliceae</taxon>
        <taxon>Salix</taxon>
    </lineage>
</organism>
<name>A0AAD6J7T0_9ROSI</name>
<dbReference type="Proteomes" id="UP001162972">
    <property type="component" value="Unassembled WGS sequence"/>
</dbReference>
<dbReference type="EMBL" id="JAPFFJ010000439">
    <property type="protein sequence ID" value="KAJ6395120.1"/>
    <property type="molecule type" value="Genomic_DNA"/>
</dbReference>
<comment type="caution">
    <text evidence="1">The sequence shown here is derived from an EMBL/GenBank/DDBJ whole genome shotgun (WGS) entry which is preliminary data.</text>
</comment>
<sequence length="215" mass="24174">MVRGVGVWNHVVVGEFGTIPTPRNFFAILVHYGLEITLCLSLRIDQVGSSSAISKLFEDLLATWNLPDVLCEVRLGKELGERTRSIVASPAHEGRATTRLRDVLSSAVFHDKDFQDMKPRACDLTSRSLNYRDVERSGPLPLALRIDEISVFVPHPDLYDDERESAFQHPIGLCIWPGYISDLLKRVDSLCKLIYKDAKKVEGNESNKESAMQSF</sequence>